<evidence type="ECO:0000313" key="7">
    <source>
        <dbReference type="Proteomes" id="UP001146120"/>
    </source>
</evidence>
<dbReference type="PANTHER" id="PTHR11575:SF48">
    <property type="entry name" value="5'-NUCLEOTIDASE"/>
    <property type="match status" value="1"/>
</dbReference>
<keyword evidence="7" id="KW-1185">Reference proteome</keyword>
<reference evidence="6" key="2">
    <citation type="journal article" date="2023" name="Microbiol Resour">
        <title>Decontamination and Annotation of the Draft Genome Sequence of the Oomycete Lagenidium giganteum ARSEF 373.</title>
        <authorList>
            <person name="Morgan W.R."/>
            <person name="Tartar A."/>
        </authorList>
    </citation>
    <scope>NUCLEOTIDE SEQUENCE</scope>
    <source>
        <strain evidence="6">ARSEF 373</strain>
    </source>
</reference>
<dbReference type="Pfam" id="PF00149">
    <property type="entry name" value="Metallophos"/>
    <property type="match status" value="1"/>
</dbReference>
<feature type="domain" description="5'-Nucleotidase C-terminal" evidence="5">
    <location>
        <begin position="351"/>
        <end position="492"/>
    </location>
</feature>
<dbReference type="SUPFAM" id="SSF55816">
    <property type="entry name" value="5'-nucleotidase (syn. UDP-sugar hydrolase), C-terminal domain"/>
    <property type="match status" value="1"/>
</dbReference>
<sequence>MSHRLWHKLRSFRRLPKTRMTMFPDALPPTPQNCVPPKKHDNDRVASLCILSVNDVYDVYPDEQGRGGIAELATLLQREKAKIAHDTKLLVTLNGDFMSGSELAERCQGAHMIELMNHLGIEYVVLGNHEFDFGSPVLSERMATSKFKWFGSNVRASATGALFPGVIDTEIVTLNDGLKLGIFGVCTQETPQLSYPGDQVIFEDVFEHSKRCVHALEAQGADFILALTHVSIAQDRLLARRVRGIDCILGGHDHEPFTLYEGKTFIHKSGQNAFWLAKLEFQLTKSHAHPDGPVSVSPQWTMIANQGIAPQAECQQIVLKYMAAMESEEEERENARVLATLALPLSTKTTPLRSAESNMGNLVADALRSELTADFGLINGGFIRGDRIYDARTNITMGIVNKEMPFPRPAVVVRIQTRDFRDAILQHFSKYPQLSGSKPHVSGVRVTIDRSNPAGPQITSFQDESGKELDLDAWVLVATTKFVAGGGDGCTAWLRGEVIRVGDKVSQVVADFMMKKRLLSYPEFEGRITVTD</sequence>
<name>A0AAV2YGR0_9STRA</name>
<evidence type="ECO:0000259" key="4">
    <source>
        <dbReference type="Pfam" id="PF00149"/>
    </source>
</evidence>
<dbReference type="InterPro" id="IPR006179">
    <property type="entry name" value="5_nucleotidase/apyrase"/>
</dbReference>
<dbReference type="GO" id="GO:0009166">
    <property type="term" value="P:nucleotide catabolic process"/>
    <property type="evidence" value="ECO:0007669"/>
    <property type="project" value="InterPro"/>
</dbReference>
<evidence type="ECO:0000313" key="6">
    <source>
        <dbReference type="EMBL" id="DAZ92607.1"/>
    </source>
</evidence>
<dbReference type="InterPro" id="IPR029052">
    <property type="entry name" value="Metallo-depent_PP-like"/>
</dbReference>
<evidence type="ECO:0008006" key="8">
    <source>
        <dbReference type="Google" id="ProtNLM"/>
    </source>
</evidence>
<evidence type="ECO:0000256" key="3">
    <source>
        <dbReference type="RuleBase" id="RU362119"/>
    </source>
</evidence>
<accession>A0AAV2YGR0</accession>
<organism evidence="6 7">
    <name type="scientific">Lagenidium giganteum</name>
    <dbReference type="NCBI Taxonomy" id="4803"/>
    <lineage>
        <taxon>Eukaryota</taxon>
        <taxon>Sar</taxon>
        <taxon>Stramenopiles</taxon>
        <taxon>Oomycota</taxon>
        <taxon>Peronosporomycetes</taxon>
        <taxon>Pythiales</taxon>
        <taxon>Pythiaceae</taxon>
    </lineage>
</organism>
<dbReference type="EMBL" id="DAKRPA010000421">
    <property type="protein sequence ID" value="DAZ92607.1"/>
    <property type="molecule type" value="Genomic_DNA"/>
</dbReference>
<keyword evidence="2" id="KW-0732">Signal</keyword>
<dbReference type="SUPFAM" id="SSF56300">
    <property type="entry name" value="Metallo-dependent phosphatases"/>
    <property type="match status" value="1"/>
</dbReference>
<reference evidence="6" key="1">
    <citation type="submission" date="2022-11" db="EMBL/GenBank/DDBJ databases">
        <authorList>
            <person name="Morgan W.R."/>
            <person name="Tartar A."/>
        </authorList>
    </citation>
    <scope>NUCLEOTIDE SEQUENCE</scope>
    <source>
        <strain evidence="6">ARSEF 373</strain>
    </source>
</reference>
<dbReference type="Gene3D" id="3.60.21.10">
    <property type="match status" value="1"/>
</dbReference>
<dbReference type="GO" id="GO:0000166">
    <property type="term" value="F:nucleotide binding"/>
    <property type="evidence" value="ECO:0007669"/>
    <property type="project" value="UniProtKB-KW"/>
</dbReference>
<evidence type="ECO:0000259" key="5">
    <source>
        <dbReference type="Pfam" id="PF02872"/>
    </source>
</evidence>
<dbReference type="InterPro" id="IPR004843">
    <property type="entry name" value="Calcineurin-like_PHP"/>
</dbReference>
<protein>
    <recommendedName>
        <fullName evidence="8">5'-nucleotidase</fullName>
    </recommendedName>
</protein>
<proteinExistence type="inferred from homology"/>
<feature type="domain" description="Calcineurin-like phosphoesterase" evidence="4">
    <location>
        <begin position="52"/>
        <end position="256"/>
    </location>
</feature>
<evidence type="ECO:0000256" key="2">
    <source>
        <dbReference type="ARBA" id="ARBA00022729"/>
    </source>
</evidence>
<dbReference type="Pfam" id="PF02872">
    <property type="entry name" value="5_nucleotid_C"/>
    <property type="match status" value="1"/>
</dbReference>
<dbReference type="Proteomes" id="UP001146120">
    <property type="component" value="Unassembled WGS sequence"/>
</dbReference>
<dbReference type="PANTHER" id="PTHR11575">
    <property type="entry name" value="5'-NUCLEOTIDASE-RELATED"/>
    <property type="match status" value="1"/>
</dbReference>
<gene>
    <name evidence="6" type="ORF">N0F65_007952</name>
</gene>
<dbReference type="AlphaFoldDB" id="A0AAV2YGR0"/>
<dbReference type="Gene3D" id="3.90.780.10">
    <property type="entry name" value="5'-Nucleotidase, C-terminal domain"/>
    <property type="match status" value="1"/>
</dbReference>
<dbReference type="PRINTS" id="PR01607">
    <property type="entry name" value="APYRASEFAMLY"/>
</dbReference>
<keyword evidence="3" id="KW-0378">Hydrolase</keyword>
<dbReference type="InterPro" id="IPR036907">
    <property type="entry name" value="5'-Nucleotdase_C_sf"/>
</dbReference>
<keyword evidence="3" id="KW-0547">Nucleotide-binding</keyword>
<dbReference type="GO" id="GO:0016787">
    <property type="term" value="F:hydrolase activity"/>
    <property type="evidence" value="ECO:0007669"/>
    <property type="project" value="UniProtKB-KW"/>
</dbReference>
<comment type="caution">
    <text evidence="6">The sequence shown here is derived from an EMBL/GenBank/DDBJ whole genome shotgun (WGS) entry which is preliminary data.</text>
</comment>
<evidence type="ECO:0000256" key="1">
    <source>
        <dbReference type="ARBA" id="ARBA00006654"/>
    </source>
</evidence>
<comment type="similarity">
    <text evidence="1 3">Belongs to the 5'-nucleotidase family.</text>
</comment>
<dbReference type="InterPro" id="IPR008334">
    <property type="entry name" value="5'-Nucleotdase_C"/>
</dbReference>